<keyword evidence="13" id="KW-0406">Ion transport</keyword>
<dbReference type="Pfam" id="PF00403">
    <property type="entry name" value="HMA"/>
    <property type="match status" value="1"/>
</dbReference>
<evidence type="ECO:0000313" key="18">
    <source>
        <dbReference type="EMBL" id="MCR8828197.1"/>
    </source>
</evidence>
<dbReference type="InterPro" id="IPR023298">
    <property type="entry name" value="ATPase_P-typ_TM_dom_sf"/>
</dbReference>
<dbReference type="InterPro" id="IPR006121">
    <property type="entry name" value="HMA_dom"/>
</dbReference>
<dbReference type="NCBIfam" id="TIGR01511">
    <property type="entry name" value="ATPase-IB1_Cu"/>
    <property type="match status" value="1"/>
</dbReference>
<keyword evidence="5" id="KW-0597">Phosphoprotein</keyword>
<feature type="domain" description="P-type ATPase A" evidence="16">
    <location>
        <begin position="234"/>
        <end position="324"/>
    </location>
</feature>
<evidence type="ECO:0000256" key="6">
    <source>
        <dbReference type="ARBA" id="ARBA00022692"/>
    </source>
</evidence>
<evidence type="ECO:0000256" key="2">
    <source>
        <dbReference type="ARBA" id="ARBA00006024"/>
    </source>
</evidence>
<evidence type="ECO:0000256" key="9">
    <source>
        <dbReference type="ARBA" id="ARBA00022840"/>
    </source>
</evidence>
<keyword evidence="8 15" id="KW-0547">Nucleotide-binding</keyword>
<comment type="caution">
    <text evidence="18">The sequence shown here is derived from an EMBL/GenBank/DDBJ whole genome shotgun (WGS) entry which is preliminary data.</text>
</comment>
<evidence type="ECO:0000259" key="16">
    <source>
        <dbReference type="Pfam" id="PF00122"/>
    </source>
</evidence>
<proteinExistence type="inferred from homology"/>
<dbReference type="PANTHER" id="PTHR43520:SF5">
    <property type="entry name" value="CATION-TRANSPORTING P-TYPE ATPASE-RELATED"/>
    <property type="match status" value="1"/>
</dbReference>
<feature type="transmembrane region" description="Helical" evidence="15">
    <location>
        <begin position="688"/>
        <end position="706"/>
    </location>
</feature>
<dbReference type="InterPro" id="IPR036163">
    <property type="entry name" value="HMA_dom_sf"/>
</dbReference>
<keyword evidence="12 15" id="KW-1133">Transmembrane helix</keyword>
<dbReference type="Gene3D" id="3.40.1110.10">
    <property type="entry name" value="Calcium-transporting ATPase, cytoplasmic domain N"/>
    <property type="match status" value="1"/>
</dbReference>
<dbReference type="CDD" id="cd00371">
    <property type="entry name" value="HMA"/>
    <property type="match status" value="1"/>
</dbReference>
<keyword evidence="11" id="KW-1278">Translocase</keyword>
<dbReference type="Gene3D" id="3.40.50.1000">
    <property type="entry name" value="HAD superfamily/HAD-like"/>
    <property type="match status" value="1"/>
</dbReference>
<dbReference type="PROSITE" id="PS00154">
    <property type="entry name" value="ATPASE_E1_E2"/>
    <property type="match status" value="1"/>
</dbReference>
<keyword evidence="9 15" id="KW-0067">ATP-binding</keyword>
<feature type="transmembrane region" description="Helical" evidence="15">
    <location>
        <begin position="167"/>
        <end position="185"/>
    </location>
</feature>
<evidence type="ECO:0000256" key="7">
    <source>
        <dbReference type="ARBA" id="ARBA00022723"/>
    </source>
</evidence>
<evidence type="ECO:0000256" key="4">
    <source>
        <dbReference type="ARBA" id="ARBA00022475"/>
    </source>
</evidence>
<evidence type="ECO:0000256" key="5">
    <source>
        <dbReference type="ARBA" id="ARBA00022553"/>
    </source>
</evidence>
<keyword evidence="7 15" id="KW-0479">Metal-binding</keyword>
<keyword evidence="14 15" id="KW-0472">Membrane</keyword>
<evidence type="ECO:0000256" key="14">
    <source>
        <dbReference type="ARBA" id="ARBA00023136"/>
    </source>
</evidence>
<comment type="similarity">
    <text evidence="2 15">Belongs to the cation transport ATPase (P-type) (TC 3.A.3) family. Type IB subfamily.</text>
</comment>
<protein>
    <submittedName>
        <fullName evidence="18">Heavy metal translocating P-type ATPase</fullName>
    </submittedName>
</protein>
<dbReference type="InterPro" id="IPR023299">
    <property type="entry name" value="ATPase_P-typ_cyto_dom_N"/>
</dbReference>
<keyword evidence="3" id="KW-0813">Transport</keyword>
<dbReference type="InterPro" id="IPR008250">
    <property type="entry name" value="ATPase_P-typ_transduc_dom_A_sf"/>
</dbReference>
<feature type="transmembrane region" description="Helical" evidence="15">
    <location>
        <begin position="133"/>
        <end position="155"/>
    </location>
</feature>
<evidence type="ECO:0000256" key="12">
    <source>
        <dbReference type="ARBA" id="ARBA00022989"/>
    </source>
</evidence>
<dbReference type="InterPro" id="IPR017969">
    <property type="entry name" value="Heavy-metal-associated_CS"/>
</dbReference>
<dbReference type="EMBL" id="JANKJG010000018">
    <property type="protein sequence ID" value="MCR8828197.1"/>
    <property type="molecule type" value="Genomic_DNA"/>
</dbReference>
<dbReference type="SUPFAM" id="SSF56784">
    <property type="entry name" value="HAD-like"/>
    <property type="match status" value="1"/>
</dbReference>
<evidence type="ECO:0000256" key="10">
    <source>
        <dbReference type="ARBA" id="ARBA00022842"/>
    </source>
</evidence>
<keyword evidence="19" id="KW-1185">Reference proteome</keyword>
<evidence type="ECO:0000256" key="8">
    <source>
        <dbReference type="ARBA" id="ARBA00022741"/>
    </source>
</evidence>
<dbReference type="InterPro" id="IPR036412">
    <property type="entry name" value="HAD-like_sf"/>
</dbReference>
<dbReference type="SUPFAM" id="SSF55008">
    <property type="entry name" value="HMA, heavy metal-associated domain"/>
    <property type="match status" value="1"/>
</dbReference>
<dbReference type="SUPFAM" id="SSF81665">
    <property type="entry name" value="Calcium ATPase, transmembrane domain M"/>
    <property type="match status" value="1"/>
</dbReference>
<dbReference type="Pfam" id="PF00122">
    <property type="entry name" value="E1-E2_ATPase"/>
    <property type="match status" value="1"/>
</dbReference>
<dbReference type="InterPro" id="IPR027256">
    <property type="entry name" value="P-typ_ATPase_IB"/>
</dbReference>
<evidence type="ECO:0000256" key="13">
    <source>
        <dbReference type="ARBA" id="ARBA00023065"/>
    </source>
</evidence>
<accession>A0ABT1Z4Y3</accession>
<keyword evidence="6 15" id="KW-0812">Transmembrane</keyword>
<name>A0ABT1Z4Y3_9RHOB</name>
<evidence type="ECO:0000256" key="1">
    <source>
        <dbReference type="ARBA" id="ARBA00004651"/>
    </source>
</evidence>
<feature type="transmembrane region" description="Helical" evidence="15">
    <location>
        <begin position="662"/>
        <end position="682"/>
    </location>
</feature>
<dbReference type="PRINTS" id="PR00943">
    <property type="entry name" value="CUATPASE"/>
</dbReference>
<dbReference type="Gene3D" id="2.70.150.10">
    <property type="entry name" value="Calcium-transporting ATPase, cytoplasmic transduction domain A"/>
    <property type="match status" value="1"/>
</dbReference>
<dbReference type="InterPro" id="IPR023214">
    <property type="entry name" value="HAD_sf"/>
</dbReference>
<reference evidence="18" key="1">
    <citation type="submission" date="2022-07" db="EMBL/GenBank/DDBJ databases">
        <title>Pseudosulfitobacter sp. strain AP-MA-4, whole genome sequence.</title>
        <authorList>
            <person name="Jiang Y."/>
        </authorList>
    </citation>
    <scope>NUCLEOTIDE SEQUENCE</scope>
    <source>
        <strain evidence="18">AP-MA-4</strain>
    </source>
</reference>
<keyword evidence="10" id="KW-0460">Magnesium</keyword>
<dbReference type="InterPro" id="IPR001757">
    <property type="entry name" value="P_typ_ATPase"/>
</dbReference>
<dbReference type="SUPFAM" id="SSF81653">
    <property type="entry name" value="Calcium ATPase, transduction domain A"/>
    <property type="match status" value="1"/>
</dbReference>
<dbReference type="InterPro" id="IPR059000">
    <property type="entry name" value="ATPase_P-type_domA"/>
</dbReference>
<evidence type="ECO:0000256" key="15">
    <source>
        <dbReference type="RuleBase" id="RU362081"/>
    </source>
</evidence>
<dbReference type="NCBIfam" id="TIGR01494">
    <property type="entry name" value="ATPase_P-type"/>
    <property type="match status" value="2"/>
</dbReference>
<dbReference type="InterPro" id="IPR018303">
    <property type="entry name" value="ATPase_P-typ_P_site"/>
</dbReference>
<sequence>MPSRFTGPPEHSRELVLTSPTIRCGGCVAKIERSLAALPEVARARANLTLRRINVTLTQPGDPLNPVLAELERIGHPGRLIDSADLSAEDKDETEVALLKAVAVSGFGAMNVMLLSVAVWSGASGATRDSFHLISALIAVPIVLYAARFFFVSAWGALKRASMNMDVPIALAIALAIALSLFETIRGGGEVFFDAAVTLTFFLLIGRYLDYRMRGKARSAMTGLQGLAVREAWEVTPEGKLRPVAVETITPGMVLRIPVGERVPVDLRVLSGASDLDRSLVTGESAPVAVATGDEVEAGALNLTGSVDAVALRPVEDSFLAMSMRILAGAEESRSTYVRIADRAAQIYAPLIHLVAFATFIGWLLATGDWHRAAFIAISVLIVTCPCALALAVPVAHVVASSRLMAEGILLKEGSALERLANATRAVWDKTGTLTDGSPVLSNAPEFSADARAAAALAEHSAHPVARCIARMHSTPTLFAEEITEHPGFGVEGRIDGRIARLGRPSWVAEIAGKACEGEGPAFAFADAPMLRFPLRENLREGAQATIIALRQAGLESEMLSGDAASAVNLVADQLGITEARGDLTPQDKVVRLQDLLAQGERPLMVGDGLNDTAALAMAHVSMSPASATEAGRAAADFVFLRKGLDAVPLALRMARRTAAIVRQNFGLAIAYNCIAVPLAIAGYVSPLIAAIAMSGSSIAVVANSLRLNSQDAVRATAPQLQEVPV</sequence>
<dbReference type="Gene3D" id="3.30.70.100">
    <property type="match status" value="1"/>
</dbReference>
<feature type="transmembrane region" description="Helical" evidence="15">
    <location>
        <begin position="347"/>
        <end position="366"/>
    </location>
</feature>
<dbReference type="NCBIfam" id="TIGR01525">
    <property type="entry name" value="ATPase-IB_hvy"/>
    <property type="match status" value="1"/>
</dbReference>
<gene>
    <name evidence="18" type="ORF">NTA49_16785</name>
</gene>
<organism evidence="18 19">
    <name type="scientific">Pseudosulfitobacter koreensis</name>
    <dbReference type="NCBI Taxonomy" id="2968472"/>
    <lineage>
        <taxon>Bacteria</taxon>
        <taxon>Pseudomonadati</taxon>
        <taxon>Pseudomonadota</taxon>
        <taxon>Alphaproteobacteria</taxon>
        <taxon>Rhodobacterales</taxon>
        <taxon>Roseobacteraceae</taxon>
        <taxon>Pseudosulfitobacter</taxon>
    </lineage>
</organism>
<dbReference type="PROSITE" id="PS01047">
    <property type="entry name" value="HMA_1"/>
    <property type="match status" value="1"/>
</dbReference>
<comment type="subcellular location">
    <subcellularLocation>
        <location evidence="1">Cell membrane</location>
        <topology evidence="1">Multi-pass membrane protein</topology>
    </subcellularLocation>
</comment>
<evidence type="ECO:0000256" key="11">
    <source>
        <dbReference type="ARBA" id="ARBA00022967"/>
    </source>
</evidence>
<evidence type="ECO:0000259" key="17">
    <source>
        <dbReference type="Pfam" id="PF00403"/>
    </source>
</evidence>
<dbReference type="PRINTS" id="PR00119">
    <property type="entry name" value="CATATPASE"/>
</dbReference>
<dbReference type="Pfam" id="PF00702">
    <property type="entry name" value="Hydrolase"/>
    <property type="match status" value="1"/>
</dbReference>
<evidence type="ECO:0000313" key="19">
    <source>
        <dbReference type="Proteomes" id="UP001165396"/>
    </source>
</evidence>
<feature type="transmembrane region" description="Helical" evidence="15">
    <location>
        <begin position="372"/>
        <end position="396"/>
    </location>
</feature>
<dbReference type="Proteomes" id="UP001165396">
    <property type="component" value="Unassembled WGS sequence"/>
</dbReference>
<dbReference type="PANTHER" id="PTHR43520">
    <property type="entry name" value="ATP7, ISOFORM B"/>
    <property type="match status" value="1"/>
</dbReference>
<evidence type="ECO:0000256" key="3">
    <source>
        <dbReference type="ARBA" id="ARBA00022448"/>
    </source>
</evidence>
<feature type="transmembrane region" description="Helical" evidence="15">
    <location>
        <begin position="191"/>
        <end position="209"/>
    </location>
</feature>
<keyword evidence="4 15" id="KW-1003">Cell membrane</keyword>
<dbReference type="RefSeq" id="WP_258295968.1">
    <property type="nucleotide sequence ID" value="NZ_JANKJG010000018.1"/>
</dbReference>
<feature type="transmembrane region" description="Helical" evidence="15">
    <location>
        <begin position="97"/>
        <end position="121"/>
    </location>
</feature>
<feature type="domain" description="HMA" evidence="17">
    <location>
        <begin position="18"/>
        <end position="75"/>
    </location>
</feature>
<dbReference type="NCBIfam" id="TIGR01512">
    <property type="entry name" value="ATPase-IB2_Cd"/>
    <property type="match status" value="1"/>
</dbReference>